<feature type="chain" id="PRO_5046548089" description="DUF4136 domain-containing protein" evidence="1">
    <location>
        <begin position="23"/>
        <end position="182"/>
    </location>
</feature>
<proteinExistence type="predicted"/>
<evidence type="ECO:0000313" key="3">
    <source>
        <dbReference type="Proteomes" id="UP001215503"/>
    </source>
</evidence>
<feature type="signal peptide" evidence="1">
    <location>
        <begin position="1"/>
        <end position="22"/>
    </location>
</feature>
<evidence type="ECO:0000313" key="2">
    <source>
        <dbReference type="EMBL" id="MDF2096353.1"/>
    </source>
</evidence>
<keyword evidence="1" id="KW-0732">Signal</keyword>
<protein>
    <recommendedName>
        <fullName evidence="4">DUF4136 domain-containing protein</fullName>
    </recommendedName>
</protein>
<evidence type="ECO:0000256" key="1">
    <source>
        <dbReference type="SAM" id="SignalP"/>
    </source>
</evidence>
<keyword evidence="3" id="KW-1185">Reference proteome</keyword>
<dbReference type="Proteomes" id="UP001215503">
    <property type="component" value="Unassembled WGS sequence"/>
</dbReference>
<organism evidence="2 3">
    <name type="scientific">Aquibaculum arenosum</name>
    <dbReference type="NCBI Taxonomy" id="3032591"/>
    <lineage>
        <taxon>Bacteria</taxon>
        <taxon>Pseudomonadati</taxon>
        <taxon>Pseudomonadota</taxon>
        <taxon>Alphaproteobacteria</taxon>
        <taxon>Rhodospirillales</taxon>
        <taxon>Rhodovibrionaceae</taxon>
        <taxon>Aquibaculum</taxon>
    </lineage>
</organism>
<comment type="caution">
    <text evidence="2">The sequence shown here is derived from an EMBL/GenBank/DDBJ whole genome shotgun (WGS) entry which is preliminary data.</text>
</comment>
<dbReference type="NCBIfam" id="NF047637">
    <property type="entry name" value="lipo_CC0125"/>
    <property type="match status" value="1"/>
</dbReference>
<dbReference type="EMBL" id="JARHUD010000005">
    <property type="protein sequence ID" value="MDF2096353.1"/>
    <property type="molecule type" value="Genomic_DNA"/>
</dbReference>
<dbReference type="PROSITE" id="PS51257">
    <property type="entry name" value="PROKAR_LIPOPROTEIN"/>
    <property type="match status" value="1"/>
</dbReference>
<dbReference type="RefSeq" id="WP_275822674.1">
    <property type="nucleotide sequence ID" value="NZ_JARHUD010000005.1"/>
</dbReference>
<gene>
    <name evidence="2" type="ORF">P2G67_10230</name>
</gene>
<name>A0ABT5YN48_9PROT</name>
<sequence>MRALTLICLAGLTLLVAACAGAGPTPYQPASRPGAQGYSEQQVAEDRFRIVVTGNALTSRERVEDYLLYRASELTLGEGYDHFLLLERQTDSNTLRYYESWPSPMWGPGWAWQPYWGGYYGGRSHMGVGMGMSMGGGQETRYSTSALVRMYHGSPPADLGPIYEARTVMADLEPVVHPPPQR</sequence>
<reference evidence="2 3" key="1">
    <citation type="submission" date="2023-03" db="EMBL/GenBank/DDBJ databases">
        <title>Fodinicurvata sp. CAU 1616 isolated from sea sendiment.</title>
        <authorList>
            <person name="Kim W."/>
        </authorList>
    </citation>
    <scope>NUCLEOTIDE SEQUENCE [LARGE SCALE GENOMIC DNA]</scope>
    <source>
        <strain evidence="2 3">CAU 1616</strain>
    </source>
</reference>
<evidence type="ECO:0008006" key="4">
    <source>
        <dbReference type="Google" id="ProtNLM"/>
    </source>
</evidence>
<accession>A0ABT5YN48</accession>